<dbReference type="Gene3D" id="1.10.287.540">
    <property type="entry name" value="Helix hairpin bin"/>
    <property type="match status" value="1"/>
</dbReference>
<dbReference type="KEGG" id="lnn:F0161_07130"/>
<dbReference type="SUPFAM" id="SSF158221">
    <property type="entry name" value="YnzC-like"/>
    <property type="match status" value="1"/>
</dbReference>
<sequence length="83" mass="9857">MATDKERKLLTARINQLSRKDKEEGLTEEEAIERQKLRKQFLANFKESFRSQVEMMQVFDKSGKEVTPEKVKKIQRDKGLRDD</sequence>
<keyword evidence="1 2" id="KW-0963">Cytoplasm</keyword>
<dbReference type="OrthoDB" id="390105at2"/>
<dbReference type="PANTHER" id="PTHR37300:SF1">
    <property type="entry name" value="UPF0291 PROTEIN YNZC"/>
    <property type="match status" value="1"/>
</dbReference>
<protein>
    <recommendedName>
        <fullName evidence="2">UPF0291 protein F0161_07130</fullName>
    </recommendedName>
</protein>
<comment type="similarity">
    <text evidence="2">Belongs to the UPF0291 family.</text>
</comment>
<evidence type="ECO:0000313" key="5">
    <source>
        <dbReference type="Proteomes" id="UP000325295"/>
    </source>
</evidence>
<dbReference type="RefSeq" id="WP_137602559.1">
    <property type="nucleotide sequence ID" value="NZ_BJEB01000059.1"/>
</dbReference>
<dbReference type="InterPro" id="IPR009242">
    <property type="entry name" value="DUF896"/>
</dbReference>
<dbReference type="AlphaFoldDB" id="A0A5P1X2B4"/>
<dbReference type="Proteomes" id="UP000325295">
    <property type="component" value="Chromosome"/>
</dbReference>
<dbReference type="HAMAP" id="MF_01103">
    <property type="entry name" value="UPF0291"/>
    <property type="match status" value="1"/>
</dbReference>
<keyword evidence="5" id="KW-1185">Reference proteome</keyword>
<accession>A0A5P1X2B4</accession>
<dbReference type="EMBL" id="CP043939">
    <property type="protein sequence ID" value="QER67653.1"/>
    <property type="molecule type" value="Genomic_DNA"/>
</dbReference>
<evidence type="ECO:0000256" key="3">
    <source>
        <dbReference type="SAM" id="MobiDB-lite"/>
    </source>
</evidence>
<gene>
    <name evidence="4" type="ORF">F0161_07130</name>
</gene>
<feature type="region of interest" description="Disordered" evidence="3">
    <location>
        <begin position="64"/>
        <end position="83"/>
    </location>
</feature>
<comment type="subcellular location">
    <subcellularLocation>
        <location evidence="2">Cytoplasm</location>
    </subcellularLocation>
</comment>
<name>A0A5P1X2B4_9LACO</name>
<dbReference type="Pfam" id="PF05979">
    <property type="entry name" value="DUF896"/>
    <property type="match status" value="1"/>
</dbReference>
<evidence type="ECO:0000256" key="1">
    <source>
        <dbReference type="ARBA" id="ARBA00022490"/>
    </source>
</evidence>
<dbReference type="PANTHER" id="PTHR37300">
    <property type="entry name" value="UPF0291 PROTEIN CBO2609/CLC_2481"/>
    <property type="match status" value="1"/>
</dbReference>
<reference evidence="4 5" key="1">
    <citation type="submission" date="2019-09" db="EMBL/GenBank/DDBJ databases">
        <title>Complete Genome Sequence of Lactobacillus nenjiangensis SH-Y15, isolated from sauerkraut.</title>
        <authorList>
            <person name="Yang H."/>
        </authorList>
    </citation>
    <scope>NUCLEOTIDE SEQUENCE [LARGE SCALE GENOMIC DNA]</scope>
    <source>
        <strain evidence="4 5">SH-Y15</strain>
    </source>
</reference>
<organism evidence="4 5">
    <name type="scientific">Paucilactobacillus nenjiangensis</name>
    <dbReference type="NCBI Taxonomy" id="1296540"/>
    <lineage>
        <taxon>Bacteria</taxon>
        <taxon>Bacillati</taxon>
        <taxon>Bacillota</taxon>
        <taxon>Bacilli</taxon>
        <taxon>Lactobacillales</taxon>
        <taxon>Lactobacillaceae</taxon>
        <taxon>Paucilactobacillus</taxon>
    </lineage>
</organism>
<proteinExistence type="inferred from homology"/>
<evidence type="ECO:0000256" key="2">
    <source>
        <dbReference type="HAMAP-Rule" id="MF_01103"/>
    </source>
</evidence>
<evidence type="ECO:0000313" key="4">
    <source>
        <dbReference type="EMBL" id="QER67653.1"/>
    </source>
</evidence>
<dbReference type="GO" id="GO:0005737">
    <property type="term" value="C:cytoplasm"/>
    <property type="evidence" value="ECO:0007669"/>
    <property type="project" value="UniProtKB-SubCell"/>
</dbReference>